<keyword evidence="1 4" id="KW-0819">tRNA processing</keyword>
<dbReference type="PANTHER" id="PTHR43846">
    <property type="entry name" value="UPF0176 PROTEIN YCEA"/>
    <property type="match status" value="1"/>
</dbReference>
<dbReference type="InterPro" id="IPR001763">
    <property type="entry name" value="Rhodanese-like_dom"/>
</dbReference>
<dbReference type="EMBL" id="AP012032">
    <property type="protein sequence ID" value="BAK10873.1"/>
    <property type="molecule type" value="Genomic_DNA"/>
</dbReference>
<dbReference type="EC" id="1.14.-.-" evidence="4"/>
<accession>A0A0H3KUK3</accession>
<dbReference type="Gene3D" id="3.40.250.10">
    <property type="entry name" value="Rhodanese-like domain"/>
    <property type="match status" value="1"/>
</dbReference>
<dbReference type="InterPro" id="IPR022111">
    <property type="entry name" value="Rhodanese_C"/>
</dbReference>
<dbReference type="Pfam" id="PF17773">
    <property type="entry name" value="UPF0176_N"/>
    <property type="match status" value="1"/>
</dbReference>
<dbReference type="HAMAP" id="MF_00469">
    <property type="entry name" value="TrhO"/>
    <property type="match status" value="1"/>
</dbReference>
<dbReference type="PATRIC" id="fig|932677.3.peg.908"/>
<dbReference type="HOGENOM" id="CLU_038878_1_1_6"/>
<comment type="catalytic activity">
    <reaction evidence="4">
        <text>uridine(34) in tRNA + AH2 + O2 = 5-hydroxyuridine(34) in tRNA + A + H2O</text>
        <dbReference type="Rhea" id="RHEA:64224"/>
        <dbReference type="Rhea" id="RHEA-COMP:11727"/>
        <dbReference type="Rhea" id="RHEA-COMP:13381"/>
        <dbReference type="ChEBI" id="CHEBI:13193"/>
        <dbReference type="ChEBI" id="CHEBI:15377"/>
        <dbReference type="ChEBI" id="CHEBI:15379"/>
        <dbReference type="ChEBI" id="CHEBI:17499"/>
        <dbReference type="ChEBI" id="CHEBI:65315"/>
        <dbReference type="ChEBI" id="CHEBI:136877"/>
    </reaction>
</comment>
<feature type="domain" description="Rhodanese" evidence="5">
    <location>
        <begin position="181"/>
        <end position="275"/>
    </location>
</feature>
<dbReference type="Pfam" id="PF12368">
    <property type="entry name" value="Rhodanese_C"/>
    <property type="match status" value="1"/>
</dbReference>
<dbReference type="InterPro" id="IPR036873">
    <property type="entry name" value="Rhodanese-like_dom_sf"/>
</dbReference>
<evidence type="ECO:0000256" key="3">
    <source>
        <dbReference type="ARBA" id="ARBA00045625"/>
    </source>
</evidence>
<comment type="function">
    <text evidence="3">Catalyzes oxygen-dependent 5-hydroxyuridine (ho5U) modification at position 34 in tRNAs, the first step in 5-carboxymethoxyuridine (cmo5U) biosynthesis. May be part of an alternate pathway, which is able to bypass cmo5U biogenesis in a subset of tRNAs under aerobic conditions.</text>
</comment>
<dbReference type="PROSITE" id="PS50206">
    <property type="entry name" value="RHODANESE_3"/>
    <property type="match status" value="1"/>
</dbReference>
<dbReference type="GO" id="GO:0016705">
    <property type="term" value="F:oxidoreductase activity, acting on paired donors, with incorporation or reduction of molecular oxygen"/>
    <property type="evidence" value="ECO:0007669"/>
    <property type="project" value="UniProtKB-UniRule"/>
</dbReference>
<dbReference type="GO" id="GO:0006400">
    <property type="term" value="P:tRNA modification"/>
    <property type="evidence" value="ECO:0007669"/>
    <property type="project" value="UniProtKB-UniRule"/>
</dbReference>
<dbReference type="Gene3D" id="3.30.70.100">
    <property type="match status" value="1"/>
</dbReference>
<dbReference type="SMART" id="SM00450">
    <property type="entry name" value="RHOD"/>
    <property type="match status" value="1"/>
</dbReference>
<dbReference type="AlphaFoldDB" id="A0A0H3KUK3"/>
<dbReference type="CDD" id="cd01518">
    <property type="entry name" value="RHOD_YceA"/>
    <property type="match status" value="1"/>
</dbReference>
<dbReference type="InterPro" id="IPR040503">
    <property type="entry name" value="TRHO_N"/>
</dbReference>
<proteinExistence type="inferred from homology"/>
<evidence type="ECO:0000256" key="2">
    <source>
        <dbReference type="ARBA" id="ARBA00023002"/>
    </source>
</evidence>
<protein>
    <recommendedName>
        <fullName evidence="4">tRNA uridine(34) hydroxylase</fullName>
        <ecNumber evidence="4">1.14.-.-</ecNumber>
    </recommendedName>
    <alternativeName>
        <fullName evidence="4">tRNA hydroxylation protein O</fullName>
    </alternativeName>
</protein>
<dbReference type="InterPro" id="IPR020936">
    <property type="entry name" value="TrhO"/>
</dbReference>
<comment type="similarity">
    <text evidence="4">Belongs to the TrhO family.</text>
</comment>
<dbReference type="SUPFAM" id="SSF52821">
    <property type="entry name" value="Rhodanese/Cell cycle control phosphatase"/>
    <property type="match status" value="1"/>
</dbReference>
<keyword evidence="2 4" id="KW-0560">Oxidoreductase</keyword>
<name>A0A0H3KUK3_PANAA</name>
<evidence type="ECO:0000313" key="6">
    <source>
        <dbReference type="EMBL" id="BAK10873.1"/>
    </source>
</evidence>
<dbReference type="NCBIfam" id="NF001133">
    <property type="entry name" value="PRK00142.1-1"/>
    <property type="match status" value="1"/>
</dbReference>
<dbReference type="Proteomes" id="UP000006690">
    <property type="component" value="Chromosome"/>
</dbReference>
<dbReference type="PANTHER" id="PTHR43846:SF1">
    <property type="entry name" value="TRNA URIDINE(34) HYDROXYLASE"/>
    <property type="match status" value="1"/>
</dbReference>
<evidence type="ECO:0000256" key="1">
    <source>
        <dbReference type="ARBA" id="ARBA00022694"/>
    </source>
</evidence>
<reference evidence="7" key="1">
    <citation type="journal article" date="2012" name="Appl. Microbiol. Biotechnol.">
        <title>The complete genome sequence of Pantoea ananatis AJ13355, an organism with great biotechnological potential.</title>
        <authorList>
            <person name="Hara Y."/>
            <person name="Kadotani N."/>
            <person name="Izui H."/>
            <person name="Katashkina J.I."/>
            <person name="Kuvaeva T.M."/>
            <person name="Andreeva I.G."/>
            <person name="Golubeva L.I."/>
            <person name="Malko D.B."/>
            <person name="Makeev V.J."/>
            <person name="Mashko S.V."/>
            <person name="Kozlov Y.I."/>
        </authorList>
    </citation>
    <scope>NUCLEOTIDE SEQUENCE [LARGE SCALE GENOMIC DNA]</scope>
    <source>
        <strain evidence="7">AJ13355</strain>
    </source>
</reference>
<dbReference type="Pfam" id="PF00581">
    <property type="entry name" value="Rhodanese"/>
    <property type="match status" value="1"/>
</dbReference>
<evidence type="ECO:0000313" key="7">
    <source>
        <dbReference type="Proteomes" id="UP000006690"/>
    </source>
</evidence>
<dbReference type="eggNOG" id="COG1054">
    <property type="taxonomic scope" value="Bacteria"/>
</dbReference>
<evidence type="ECO:0000256" key="4">
    <source>
        <dbReference type="HAMAP-Rule" id="MF_00469"/>
    </source>
</evidence>
<sequence>MYRLNYQFFLYASHFFQFRYHVRAKFLLLITGTNTMPVLHNLVSNKELKARMLAETEPRTTVSFYKYFTIADPKAFRDELYLGLTALKVFGRIYVAHEGINAQLSVPASQYEAMKAYLYGFDPALNHLRMNIALDDDGKSFWVLRLKVRDRIVADGIDDETFDASDVGNYLKAAEVNAMLDDPDAVFVDMRNHYEYEVGRFDNALEVPADTFRDQLPMAVDMLKDKKDKKIVMYCTGGIRCEKASAWMRHNGFEDVYHVEGGIIEYARRAREQNLPVRFKGKNFVFDERMGERISDDVLSHCHQCGTPCDTHVNCVNDGCHLLFIQCERCAEKYEHCCSPLCQEEARLSPEEQRARRAGRENGNKIFNKSRGLLNMTIPAPTRK</sequence>
<evidence type="ECO:0000259" key="5">
    <source>
        <dbReference type="PROSITE" id="PS50206"/>
    </source>
</evidence>
<dbReference type="KEGG" id="paj:PAJ_0793"/>
<organism evidence="6 7">
    <name type="scientific">Pantoea ananatis (strain AJ13355)</name>
    <dbReference type="NCBI Taxonomy" id="932677"/>
    <lineage>
        <taxon>Bacteria</taxon>
        <taxon>Pseudomonadati</taxon>
        <taxon>Pseudomonadota</taxon>
        <taxon>Gammaproteobacteria</taxon>
        <taxon>Enterobacterales</taxon>
        <taxon>Erwiniaceae</taxon>
        <taxon>Pantoea</taxon>
    </lineage>
</organism>
<gene>
    <name evidence="6" type="primary">yceA</name>
    <name evidence="4" type="synonym">trhO</name>
    <name evidence="6" type="ordered locus">PAJ_0793</name>
</gene>